<name>F5RPH6_9FIRM</name>
<evidence type="ECO:0000313" key="2">
    <source>
        <dbReference type="Proteomes" id="UP000004067"/>
    </source>
</evidence>
<dbReference type="OrthoDB" id="1665685at2"/>
<reference evidence="1 2" key="1">
    <citation type="submission" date="2011-04" db="EMBL/GenBank/DDBJ databases">
        <authorList>
            <person name="Muzny D."/>
            <person name="Qin X."/>
            <person name="Deng J."/>
            <person name="Jiang H."/>
            <person name="Liu Y."/>
            <person name="Qu J."/>
            <person name="Song X.-Z."/>
            <person name="Zhang L."/>
            <person name="Thornton R."/>
            <person name="Coyle M."/>
            <person name="Francisco L."/>
            <person name="Jackson L."/>
            <person name="Javaid M."/>
            <person name="Korchina V."/>
            <person name="Kovar C."/>
            <person name="Mata R."/>
            <person name="Mathew T."/>
            <person name="Ngo R."/>
            <person name="Nguyen L."/>
            <person name="Nguyen N."/>
            <person name="Okwuonu G."/>
            <person name="Ongeri F."/>
            <person name="Pham C."/>
            <person name="Simmons D."/>
            <person name="Wilczek-Boney K."/>
            <person name="Hale W."/>
            <person name="Jakkamsetti A."/>
            <person name="Pham P."/>
            <person name="Ruth R."/>
            <person name="San Lucas F."/>
            <person name="Warren J."/>
            <person name="Zhang J."/>
            <person name="Zhao Z."/>
            <person name="Zhou C."/>
            <person name="Zhu D."/>
            <person name="Lee S."/>
            <person name="Bess C."/>
            <person name="Blankenburg K."/>
            <person name="Forbes L."/>
            <person name="Fu Q."/>
            <person name="Gubbala S."/>
            <person name="Hirani K."/>
            <person name="Jayaseelan J.C."/>
            <person name="Lara F."/>
            <person name="Munidasa M."/>
            <person name="Palculict T."/>
            <person name="Patil S."/>
            <person name="Pu L.-L."/>
            <person name="Saada N."/>
            <person name="Tang L."/>
            <person name="Weissenberger G."/>
            <person name="Zhu Y."/>
            <person name="Hemphill L."/>
            <person name="Shang Y."/>
            <person name="Youmans B."/>
            <person name="Ayvaz T."/>
            <person name="Ross M."/>
            <person name="Santibanez J."/>
            <person name="Aqrawi P."/>
            <person name="Gross S."/>
            <person name="Joshi V."/>
            <person name="Fowler G."/>
            <person name="Nazareth L."/>
            <person name="Reid J."/>
            <person name="Worley K."/>
            <person name="Petrosino J."/>
            <person name="Highlander S."/>
            <person name="Gibbs R."/>
        </authorList>
    </citation>
    <scope>NUCLEOTIDE SEQUENCE [LARGE SCALE GENOMIC DNA]</scope>
    <source>
        <strain evidence="1 2">DSM 2778</strain>
    </source>
</reference>
<keyword evidence="2" id="KW-1185">Reference proteome</keyword>
<dbReference type="HOGENOM" id="CLU_1814480_0_0_9"/>
<dbReference type="STRING" id="888060.HMPREF9081_2162"/>
<organism evidence="1 2">
    <name type="scientific">Centipeda periodontii DSM 2778</name>
    <dbReference type="NCBI Taxonomy" id="888060"/>
    <lineage>
        <taxon>Bacteria</taxon>
        <taxon>Bacillati</taxon>
        <taxon>Bacillota</taxon>
        <taxon>Negativicutes</taxon>
        <taxon>Selenomonadales</taxon>
        <taxon>Selenomonadaceae</taxon>
        <taxon>Centipeda</taxon>
    </lineage>
</organism>
<proteinExistence type="predicted"/>
<dbReference type="Proteomes" id="UP000004067">
    <property type="component" value="Unassembled WGS sequence"/>
</dbReference>
<comment type="caution">
    <text evidence="1">The sequence shown here is derived from an EMBL/GenBank/DDBJ whole genome shotgun (WGS) entry which is preliminary data.</text>
</comment>
<protein>
    <submittedName>
        <fullName evidence="1">Uncharacterized protein</fullName>
    </submittedName>
</protein>
<dbReference type="EMBL" id="AFHQ01000054">
    <property type="protein sequence ID" value="EGK57644.1"/>
    <property type="molecule type" value="Genomic_DNA"/>
</dbReference>
<dbReference type="AlphaFoldDB" id="F5RPH6"/>
<sequence>MQYPKGEWGNYEMEGTIMAIPALRSGGFGTSVFQRSNREAQRIGRQVTHAKMEEVAAVTGGSNFGTGTKIGKGPFHQTQNRVVQDGAQSASRATQKSTENMDPKRLGTSVFQRSNREAQQIGGQVTHEIMQQVKQAYATSHPVQNLGKNIDIQA</sequence>
<evidence type="ECO:0000313" key="1">
    <source>
        <dbReference type="EMBL" id="EGK57644.1"/>
    </source>
</evidence>
<dbReference type="eggNOG" id="ENOG5033UUF">
    <property type="taxonomic scope" value="Bacteria"/>
</dbReference>
<accession>F5RPH6</accession>
<gene>
    <name evidence="1" type="ORF">HMPREF9081_2162</name>
</gene>